<evidence type="ECO:0000256" key="2">
    <source>
        <dbReference type="ARBA" id="ARBA00001946"/>
    </source>
</evidence>
<dbReference type="Proteomes" id="UP001361239">
    <property type="component" value="Unassembled WGS sequence"/>
</dbReference>
<dbReference type="InterPro" id="IPR012188">
    <property type="entry name" value="ME_PTA"/>
</dbReference>
<keyword evidence="11" id="KW-1185">Reference proteome</keyword>
<dbReference type="GO" id="GO:0004473">
    <property type="term" value="F:malate dehydrogenase (decarboxylating) (NADP+) activity"/>
    <property type="evidence" value="ECO:0007669"/>
    <property type="project" value="UniProtKB-EC"/>
</dbReference>
<dbReference type="InterPro" id="IPR045213">
    <property type="entry name" value="Malic_NAD-bd_bact_type"/>
</dbReference>
<dbReference type="SMART" id="SM01274">
    <property type="entry name" value="malic"/>
    <property type="match status" value="1"/>
</dbReference>
<evidence type="ECO:0000256" key="6">
    <source>
        <dbReference type="ARBA" id="ARBA00023002"/>
    </source>
</evidence>
<feature type="domain" description="Malic enzyme NAD-binding" evidence="8">
    <location>
        <begin position="168"/>
        <end position="403"/>
    </location>
</feature>
<dbReference type="InterPro" id="IPR051674">
    <property type="entry name" value="Malate_Decarboxylase"/>
</dbReference>
<dbReference type="PIRSF" id="PIRSF036684">
    <property type="entry name" value="ME_PTA"/>
    <property type="match status" value="1"/>
</dbReference>
<dbReference type="Pfam" id="PF00390">
    <property type="entry name" value="malic"/>
    <property type="match status" value="1"/>
</dbReference>
<dbReference type="PROSITE" id="PS00331">
    <property type="entry name" value="MALIC_ENZYMES"/>
    <property type="match status" value="1"/>
</dbReference>
<dbReference type="InterPro" id="IPR037062">
    <property type="entry name" value="Malic_N_dom_sf"/>
</dbReference>
<dbReference type="EMBL" id="JBBHJZ010000002">
    <property type="protein sequence ID" value="MEJ5976761.1"/>
    <property type="molecule type" value="Genomic_DNA"/>
</dbReference>
<comment type="cofactor">
    <cofactor evidence="1">
        <name>Mn(2+)</name>
        <dbReference type="ChEBI" id="CHEBI:29035"/>
    </cofactor>
</comment>
<keyword evidence="5" id="KW-0479">Metal-binding</keyword>
<dbReference type="InterPro" id="IPR046346">
    <property type="entry name" value="Aminoacid_DH-like_N_sf"/>
</dbReference>
<evidence type="ECO:0000256" key="1">
    <source>
        <dbReference type="ARBA" id="ARBA00001936"/>
    </source>
</evidence>
<gene>
    <name evidence="10" type="ORF">WG901_08960</name>
</gene>
<dbReference type="Gene3D" id="3.40.50.10380">
    <property type="entry name" value="Malic enzyme, N-terminal domain"/>
    <property type="match status" value="1"/>
</dbReference>
<dbReference type="InterPro" id="IPR036291">
    <property type="entry name" value="NAD(P)-bd_dom_sf"/>
</dbReference>
<dbReference type="PANTHER" id="PTHR43237:SF4">
    <property type="entry name" value="NADP-DEPENDENT MALIC ENZYME"/>
    <property type="match status" value="1"/>
</dbReference>
<keyword evidence="7" id="KW-0511">Multifunctional enzyme</keyword>
<evidence type="ECO:0000256" key="7">
    <source>
        <dbReference type="ARBA" id="ARBA00023268"/>
    </source>
</evidence>
<evidence type="ECO:0000256" key="3">
    <source>
        <dbReference type="ARBA" id="ARBA00007686"/>
    </source>
</evidence>
<proteinExistence type="inferred from homology"/>
<evidence type="ECO:0000259" key="8">
    <source>
        <dbReference type="SMART" id="SM00919"/>
    </source>
</evidence>
<dbReference type="InterPro" id="IPR012302">
    <property type="entry name" value="Malic_NAD-bd"/>
</dbReference>
<sequence length="753" mass="81063">MADESNVRFTEREALFYHKTIRPGKIEIIASKPMATQRDLSLAYSPGVAVPVQAIYDDPATAYDYTAKGNLVAVISNGTAILGMGNLGALASKPVMEGKAVLFKRFADVDSIDIELASEDTNALIEAIAMMEPSFGGINLEDIKAPECFIIEQTLRERMKIPVMHDDQHGTAIIAAAGLVNACFITGRDFKDVKVVVNGAGASALACTALIKSMGVRHENVTVCDTKGVIYKGREGIDQFKSAHAIETDKRTLAEAIKGADIVLGLSAKGAITQDMVKTMAAEPIIFAMANPDPEITPPDAKAVRPDAIVATGRSDYPNQVNNVLGFPFIFRGALDVRATAINEEMKIAAAVAIAELARQQVPEEVAAAYGQTHQFGRDYIIPAPFDPRLMEVVSSAVAKAAMDSGVAQLPIEDFEAYRHSLKARLNPTTSVLTNVYAQAKANPKRVVFAEAEEDVVLRAAIQFRDFEYGTPVLVGRTQAVTDKLLELGISNPETFEIHNSTTSPHVPAMVDYLYNRLQRRGFLERDIKRMVNQDRNVFASLLVALGHGDAMISGVTRPFSQSIKEVRQVLDPKPGALPFGIHLTIAKNNTVFIADTTINERPSAEDLAHIATETAAVARRLGHEPRVAFLSFSTFGNPAGRWLDNIRDAVAILDARDPGFEYEGDLAPDAALNPNIMKNYPFSRLSAPANVLVMPGLQSANISAKLLRELGGNTTIGPMLIGMEKPVQIAPMTAIAPDVLTLAVLAAAGITG</sequence>
<accession>A0ABU8RVM1</accession>
<feature type="domain" description="Malic enzyme N-terminal" evidence="9">
    <location>
        <begin position="23"/>
        <end position="156"/>
    </location>
</feature>
<dbReference type="SMART" id="SM00919">
    <property type="entry name" value="Malic_M"/>
    <property type="match status" value="1"/>
</dbReference>
<name>A0ABU8RVM1_9SPHN</name>
<dbReference type="RefSeq" id="WP_339586723.1">
    <property type="nucleotide sequence ID" value="NZ_JBBHJZ010000002.1"/>
</dbReference>
<dbReference type="InterPro" id="IPR042112">
    <property type="entry name" value="P_AcTrfase_dom2"/>
</dbReference>
<dbReference type="InterPro" id="IPR015884">
    <property type="entry name" value="Malic_enzyme_CS"/>
</dbReference>
<keyword evidence="6 10" id="KW-0560">Oxidoreductase</keyword>
<comment type="similarity">
    <text evidence="4">In the C-terminal section; belongs to the phosphate acetyltransferase and butyryltransferase family.</text>
</comment>
<comment type="similarity">
    <text evidence="3">In the N-terminal section; belongs to the malic enzymes family.</text>
</comment>
<evidence type="ECO:0000259" key="9">
    <source>
        <dbReference type="SMART" id="SM01274"/>
    </source>
</evidence>
<evidence type="ECO:0000256" key="4">
    <source>
        <dbReference type="ARBA" id="ARBA00008756"/>
    </source>
</evidence>
<evidence type="ECO:0000313" key="10">
    <source>
        <dbReference type="EMBL" id="MEJ5976761.1"/>
    </source>
</evidence>
<dbReference type="Gene3D" id="3.40.50.720">
    <property type="entry name" value="NAD(P)-binding Rossmann-like Domain"/>
    <property type="match status" value="1"/>
</dbReference>
<reference evidence="10 11" key="1">
    <citation type="submission" date="2024-03" db="EMBL/GenBank/DDBJ databases">
        <authorList>
            <person name="Jo J.-H."/>
        </authorList>
    </citation>
    <scope>NUCLEOTIDE SEQUENCE [LARGE SCALE GENOMIC DNA]</scope>
    <source>
        <strain evidence="10 11">PS1R-30</strain>
    </source>
</reference>
<dbReference type="Pfam" id="PF03949">
    <property type="entry name" value="Malic_M"/>
    <property type="match status" value="1"/>
</dbReference>
<dbReference type="SUPFAM" id="SSF53223">
    <property type="entry name" value="Aminoacid dehydrogenase-like, N-terminal domain"/>
    <property type="match status" value="1"/>
</dbReference>
<dbReference type="EC" id="1.1.1.40" evidence="10"/>
<comment type="cofactor">
    <cofactor evidence="2">
        <name>Mg(2+)</name>
        <dbReference type="ChEBI" id="CHEBI:18420"/>
    </cofactor>
</comment>
<dbReference type="InterPro" id="IPR002505">
    <property type="entry name" value="PTA_PTB"/>
</dbReference>
<protein>
    <submittedName>
        <fullName evidence="10">NADP-dependent malic enzyme</fullName>
        <ecNumber evidence="10">1.1.1.40</ecNumber>
    </submittedName>
</protein>
<evidence type="ECO:0000313" key="11">
    <source>
        <dbReference type="Proteomes" id="UP001361239"/>
    </source>
</evidence>
<comment type="caution">
    <text evidence="10">The sequence shown here is derived from an EMBL/GenBank/DDBJ whole genome shotgun (WGS) entry which is preliminary data.</text>
</comment>
<dbReference type="Pfam" id="PF01515">
    <property type="entry name" value="PTA_PTB"/>
    <property type="match status" value="1"/>
</dbReference>
<dbReference type="InterPro" id="IPR042113">
    <property type="entry name" value="P_AcTrfase_dom1"/>
</dbReference>
<dbReference type="SUPFAM" id="SSF51735">
    <property type="entry name" value="NAD(P)-binding Rossmann-fold domains"/>
    <property type="match status" value="1"/>
</dbReference>
<dbReference type="PANTHER" id="PTHR43237">
    <property type="entry name" value="NADP-DEPENDENT MALIC ENZYME"/>
    <property type="match status" value="1"/>
</dbReference>
<dbReference type="Gene3D" id="3.40.50.10750">
    <property type="entry name" value="Isocitrate/Isopropylmalate dehydrogenase-like"/>
    <property type="match status" value="1"/>
</dbReference>
<dbReference type="Gene3D" id="3.40.50.10950">
    <property type="match status" value="1"/>
</dbReference>
<dbReference type="CDD" id="cd05311">
    <property type="entry name" value="NAD_bind_2_malic_enz"/>
    <property type="match status" value="1"/>
</dbReference>
<organism evidence="10 11">
    <name type="scientific">Novosphingobium anseongense</name>
    <dbReference type="NCBI Taxonomy" id="3133436"/>
    <lineage>
        <taxon>Bacteria</taxon>
        <taxon>Pseudomonadati</taxon>
        <taxon>Pseudomonadota</taxon>
        <taxon>Alphaproteobacteria</taxon>
        <taxon>Sphingomonadales</taxon>
        <taxon>Sphingomonadaceae</taxon>
        <taxon>Novosphingobium</taxon>
    </lineage>
</organism>
<dbReference type="SUPFAM" id="SSF53659">
    <property type="entry name" value="Isocitrate/Isopropylmalate dehydrogenase-like"/>
    <property type="match status" value="1"/>
</dbReference>
<dbReference type="InterPro" id="IPR012301">
    <property type="entry name" value="Malic_N_dom"/>
</dbReference>
<evidence type="ECO:0000256" key="5">
    <source>
        <dbReference type="ARBA" id="ARBA00022723"/>
    </source>
</evidence>